<feature type="region of interest" description="Disordered" evidence="1">
    <location>
        <begin position="995"/>
        <end position="1035"/>
    </location>
</feature>
<organism evidence="3 4">
    <name type="scientific">Haliangium ochraceum (strain DSM 14365 / JCM 11303 / SMP-2)</name>
    <dbReference type="NCBI Taxonomy" id="502025"/>
    <lineage>
        <taxon>Bacteria</taxon>
        <taxon>Pseudomonadati</taxon>
        <taxon>Myxococcota</taxon>
        <taxon>Polyangia</taxon>
        <taxon>Haliangiales</taxon>
        <taxon>Kofleriaceae</taxon>
        <taxon>Haliangium</taxon>
    </lineage>
</organism>
<dbReference type="Proteomes" id="UP000001880">
    <property type="component" value="Chromosome"/>
</dbReference>
<accession>D0LFP3</accession>
<gene>
    <name evidence="3" type="ordered locus">Hoch_0035</name>
</gene>
<feature type="region of interest" description="Disordered" evidence="1">
    <location>
        <begin position="403"/>
        <end position="426"/>
    </location>
</feature>
<proteinExistence type="predicted"/>
<evidence type="ECO:0000313" key="3">
    <source>
        <dbReference type="EMBL" id="ACY12677.1"/>
    </source>
</evidence>
<dbReference type="KEGG" id="hoh:Hoch_0035"/>
<dbReference type="STRING" id="502025.Hoch_0035"/>
<feature type="compositionally biased region" description="Acidic residues" evidence="1">
    <location>
        <begin position="571"/>
        <end position="580"/>
    </location>
</feature>
<evidence type="ECO:0000256" key="2">
    <source>
        <dbReference type="SAM" id="SignalP"/>
    </source>
</evidence>
<feature type="signal peptide" evidence="2">
    <location>
        <begin position="1"/>
        <end position="29"/>
    </location>
</feature>
<keyword evidence="4" id="KW-1185">Reference proteome</keyword>
<dbReference type="OrthoDB" id="5476347at2"/>
<feature type="region of interest" description="Disordered" evidence="1">
    <location>
        <begin position="562"/>
        <end position="582"/>
    </location>
</feature>
<dbReference type="EMBL" id="CP001804">
    <property type="protein sequence ID" value="ACY12677.1"/>
    <property type="molecule type" value="Genomic_DNA"/>
</dbReference>
<dbReference type="RefSeq" id="WP_012825304.1">
    <property type="nucleotide sequence ID" value="NC_013440.1"/>
</dbReference>
<feature type="compositionally biased region" description="Low complexity" evidence="1">
    <location>
        <begin position="1023"/>
        <end position="1035"/>
    </location>
</feature>
<feature type="compositionally biased region" description="Basic and acidic residues" evidence="1">
    <location>
        <begin position="358"/>
        <end position="372"/>
    </location>
</feature>
<name>D0LFP3_HALO1</name>
<reference evidence="3 4" key="1">
    <citation type="journal article" date="2010" name="Stand. Genomic Sci.">
        <title>Complete genome sequence of Haliangium ochraceum type strain (SMP-2).</title>
        <authorList>
            <consortium name="US DOE Joint Genome Institute (JGI-PGF)"/>
            <person name="Ivanova N."/>
            <person name="Daum C."/>
            <person name="Lang E."/>
            <person name="Abt B."/>
            <person name="Kopitz M."/>
            <person name="Saunders E."/>
            <person name="Lapidus A."/>
            <person name="Lucas S."/>
            <person name="Glavina Del Rio T."/>
            <person name="Nolan M."/>
            <person name="Tice H."/>
            <person name="Copeland A."/>
            <person name="Cheng J.F."/>
            <person name="Chen F."/>
            <person name="Bruce D."/>
            <person name="Goodwin L."/>
            <person name="Pitluck S."/>
            <person name="Mavromatis K."/>
            <person name="Pati A."/>
            <person name="Mikhailova N."/>
            <person name="Chen A."/>
            <person name="Palaniappan K."/>
            <person name="Land M."/>
            <person name="Hauser L."/>
            <person name="Chang Y.J."/>
            <person name="Jeffries C.D."/>
            <person name="Detter J.C."/>
            <person name="Brettin T."/>
            <person name="Rohde M."/>
            <person name="Goker M."/>
            <person name="Bristow J."/>
            <person name="Markowitz V."/>
            <person name="Eisen J.A."/>
            <person name="Hugenholtz P."/>
            <person name="Kyrpides N.C."/>
            <person name="Klenk H.P."/>
        </authorList>
    </citation>
    <scope>NUCLEOTIDE SEQUENCE [LARGE SCALE GENOMIC DNA]</scope>
    <source>
        <strain evidence="4">DSM 14365 / CIP 107738 / JCM 11303 / AJ 13395 / SMP-2</strain>
    </source>
</reference>
<protein>
    <submittedName>
        <fullName evidence="3">Uncharacterized protein</fullName>
    </submittedName>
</protein>
<evidence type="ECO:0000313" key="4">
    <source>
        <dbReference type="Proteomes" id="UP000001880"/>
    </source>
</evidence>
<feature type="chain" id="PRO_5003010166" evidence="2">
    <location>
        <begin position="30"/>
        <end position="1960"/>
    </location>
</feature>
<feature type="compositionally biased region" description="Low complexity" evidence="1">
    <location>
        <begin position="995"/>
        <end position="1008"/>
    </location>
</feature>
<keyword evidence="2" id="KW-0732">Signal</keyword>
<sequence>MLSLTSIRSLTLYSVALAVLCAQPQHPLAAPDASADANAAATPDARAAAAPWVAAVWRAHPVRYPVAPEQVRPDKPYVPAEIPSTRGVIELGPQRAAALWLDALEVVRVRRLPAPRAERDADADVDVAMRAGDDSDEARLIVHRVLDAGRAPGTSSRGLLEEFPAALAPGTGFLAQRPGGGDVWVLSASAPMRVVVEHAQPRDAAKLWEDLRTAVLRWIARGGAAPAVPRAPGAAELALGLRADHALARLFIEQRPEDARFRRAVRAWRSASALLRLERVGMRRQPYHRLFDHTEELQPAAGGDALPLVALGERHYAQLDDGASAVELTVSGPGTLELDVRALLGADADNTGSSDNGDNGHDDDRDDGDSHKDDIDALVIAVGERSLAVQRFARRQAYVRAPDAPERTRSFPRRVPLRTPAGRGVGAPERVRVPLLAGEHTYTLSVRGGPSLVRARVRRRRPRLAEVVAARSHPGDYLDAAEARLRDDDSAAAALLSHLVADLRGRTDDRIHGLAARLPDDAARLAMVAELAALRAGSASPEALAELLARIQALLADADADAGTSEGAGEISDEISDETSDYERYPAERDAVELAQVGRDPALLWMLLGELAELAAAAPEADAVLAALLRDAPALPPSQAARLAELAGFAWRSRDDAPRALARAVTLVHDAWRRDPLDASIRRTYRRLWRYADDWTPAHRLPLTAPTEPDVADTGTSPEPPPATLARVALPRQRFLEPVPTDLNAAIEPDELDPDAVIEDAPERRDPRRLWMLPDNGVHRVYAPPSPVDARRPLILHVYVVAPDDADEAIHVRVDERVFTSLPLARVEMLAVAVAPGVHEVALESPAGARAFVSLAPDPGRPSRLVNARLRSQRPAWRDGHAARYAVPGAPLGLPLRLTLRVTTTPGSSPDSASGPARIVLRTDAGHRRELHIDVDTPDPERVPVNDIGQLSGVVQAHLRLPPNTGWFWLEPADAGAGPKIERIWVSPSFRGPGALPAAAESSAAGPADPTRDQHRDQVRDSAAAAGDAAAANAQNTDAPAAIAGVRAWGPSDPAWSQIVAEIAELSRALNQRPDDPALRLRRTELLLDIAEPGRTRLDWAQLSALGADALTPEQRQTRAQLARRLRAWRDPGYLPAPPPGPEQAEAAASGPTVLLPAEAALLVGQPGGASSAEPLAPWLAAARRVRAQQDRAPLFALAAEGDTSLARFFQAEAKLRAGRPADAALMLRALYDEHREPALALAALRAFEVAFAQGGGASEARAETVDELASLAYGMALLVYEQFPHPDVRRVLYAAAQLSQWQPLRGTQASAGYERVIVDEELVAPDADAELERALLAPPWPAAEARTLRPGRGVHLSLSLLAPVRVAPQVWCRHVRPAASPTPERCAVRWRVDGAPATALEVPHGEVATLGEVTLRRGAHQVEVVLADPDPSLRMAVRFSSDRALDAAAQAGDPAISVVRPGRMYVADAAHPVEVSVLGPTAIRVEARRDAEAAAVALQVEARVLAPAADAGDPADPGNARNPAPALQRRLVLDAGRDPSARGDAERSLALSRATTTVLVLPAQATYRIRVVPERGRAMVRLWHRRDDPDARLEAVAAAQRAADEAARRDAAETALSSRDAAEAEAALSLVGRRSGWPGLFDARAVHAVAPERDQHALWPTLSLGLSFRRDDVAERDFEPLENRFQFDAAWRRELSPSRLWLRLEAAVRWPPGHPAAYGLAADVAWRRLPLDLRVDLGARIFAQSVGDATEWAGHTRLRLGRRFRLTPSLTATPLLSAHARTHSLATGPADNAVDPLVYSTYDADHAYGLRAETSLYWRPLQDFVGMLRPRYVSNSDLHSPDRVEVEVAARGIAGWPSIGAPRFDLSYRPGYRFADDHRSEGYLRHDLALKLDWSIWNGLAGRWYLELSDAVYLSTTLENRNVFLIGIRYDAVDGRGLRDMLPIEYRFDDLIEPSPWFP</sequence>
<feature type="region of interest" description="Disordered" evidence="1">
    <location>
        <begin position="702"/>
        <end position="723"/>
    </location>
</feature>
<feature type="compositionally biased region" description="Low complexity" evidence="1">
    <location>
        <begin position="347"/>
        <end position="357"/>
    </location>
</feature>
<evidence type="ECO:0000256" key="1">
    <source>
        <dbReference type="SAM" id="MobiDB-lite"/>
    </source>
</evidence>
<feature type="compositionally biased region" description="Basic and acidic residues" evidence="1">
    <location>
        <begin position="1010"/>
        <end position="1020"/>
    </location>
</feature>
<dbReference type="HOGENOM" id="CLU_241127_0_0_7"/>
<feature type="region of interest" description="Disordered" evidence="1">
    <location>
        <begin position="347"/>
        <end position="372"/>
    </location>
</feature>